<dbReference type="SUPFAM" id="SSF53187">
    <property type="entry name" value="Zn-dependent exopeptidases"/>
    <property type="match status" value="1"/>
</dbReference>
<keyword evidence="2" id="KW-0031">Aminopeptidase</keyword>
<protein>
    <submittedName>
        <fullName evidence="7">M42 family metallopeptidase</fullName>
    </submittedName>
</protein>
<dbReference type="CDD" id="cd05657">
    <property type="entry name" value="M42_glucanase_like"/>
    <property type="match status" value="1"/>
</dbReference>
<keyword evidence="5" id="KW-0378">Hydrolase</keyword>
<dbReference type="Gene3D" id="3.40.630.10">
    <property type="entry name" value="Zn peptidases"/>
    <property type="match status" value="1"/>
</dbReference>
<evidence type="ECO:0000256" key="1">
    <source>
        <dbReference type="ARBA" id="ARBA00006272"/>
    </source>
</evidence>
<evidence type="ECO:0000256" key="6">
    <source>
        <dbReference type="PIRNR" id="PIRNR001123"/>
    </source>
</evidence>
<dbReference type="PANTHER" id="PTHR32481:SF7">
    <property type="entry name" value="AMINOPEPTIDASE YHFE-RELATED"/>
    <property type="match status" value="1"/>
</dbReference>
<evidence type="ECO:0000256" key="3">
    <source>
        <dbReference type="ARBA" id="ARBA00022670"/>
    </source>
</evidence>
<evidence type="ECO:0000256" key="5">
    <source>
        <dbReference type="ARBA" id="ARBA00022801"/>
    </source>
</evidence>
<dbReference type="Proteomes" id="UP001594351">
    <property type="component" value="Unassembled WGS sequence"/>
</dbReference>
<comment type="similarity">
    <text evidence="1 6">Belongs to the peptidase M42 family.</text>
</comment>
<evidence type="ECO:0000313" key="7">
    <source>
        <dbReference type="EMBL" id="MFC1850659.1"/>
    </source>
</evidence>
<comment type="caution">
    <text evidence="7">The sequence shown here is derived from an EMBL/GenBank/DDBJ whole genome shotgun (WGS) entry which is preliminary data.</text>
</comment>
<dbReference type="InterPro" id="IPR008007">
    <property type="entry name" value="Peptidase_M42"/>
</dbReference>
<dbReference type="PANTHER" id="PTHR32481">
    <property type="entry name" value="AMINOPEPTIDASE"/>
    <property type="match status" value="1"/>
</dbReference>
<organism evidence="7 8">
    <name type="scientific">candidate division CSSED10-310 bacterium</name>
    <dbReference type="NCBI Taxonomy" id="2855610"/>
    <lineage>
        <taxon>Bacteria</taxon>
        <taxon>Bacteria division CSSED10-310</taxon>
    </lineage>
</organism>
<keyword evidence="8" id="KW-1185">Reference proteome</keyword>
<dbReference type="SUPFAM" id="SSF101821">
    <property type="entry name" value="Aminopeptidase/glucanase lid domain"/>
    <property type="match status" value="1"/>
</dbReference>
<keyword evidence="4" id="KW-0479">Metal-binding</keyword>
<evidence type="ECO:0000256" key="4">
    <source>
        <dbReference type="ARBA" id="ARBA00022723"/>
    </source>
</evidence>
<keyword evidence="3" id="KW-0645">Protease</keyword>
<dbReference type="InterPro" id="IPR051464">
    <property type="entry name" value="Peptidase_M42_aminopept"/>
</dbReference>
<evidence type="ECO:0000256" key="2">
    <source>
        <dbReference type="ARBA" id="ARBA00022438"/>
    </source>
</evidence>
<dbReference type="EMBL" id="JBHPBY010000114">
    <property type="protein sequence ID" value="MFC1850659.1"/>
    <property type="molecule type" value="Genomic_DNA"/>
</dbReference>
<dbReference type="Gene3D" id="2.40.30.40">
    <property type="entry name" value="Peptidase M42, domain 2"/>
    <property type="match status" value="1"/>
</dbReference>
<sequence>MAKIQNEFRAADMTCKIFYTGGVLATIKGEIDSNAITIMSHGDTLGAMVRCLMPDGRIGLSKLGGFFWEVIHGENAMLKTSTGTLYSGTILYDEASYHINKEMQSKKWTDHSMYFRIDQQVNSKKELEDLGIQLGDFITFDPRPQWTDSGFIKSRFLDDKASVAVMLTLARTLATEKFTPARTVHFLITPAEEIGLGGSIGVPEATGDLIAIDIGVVGKNQNSSESTVTICAKDSANIFDVPLRQHLIKLAQKNALPYVIDILYYYGSDIFPALSSGIDARTALIGPGVHNSHGYERTHLLALKATHDLLYHFLRQPI</sequence>
<reference evidence="7 8" key="1">
    <citation type="submission" date="2024-09" db="EMBL/GenBank/DDBJ databases">
        <title>Laminarin stimulates single cell rates of sulfate reduction while oxygen inhibits transcriptomic activity in coastal marine sediment.</title>
        <authorList>
            <person name="Lindsay M."/>
            <person name="Orcutt B."/>
            <person name="Emerson D."/>
            <person name="Stepanauskas R."/>
            <person name="D'Angelo T."/>
        </authorList>
    </citation>
    <scope>NUCLEOTIDE SEQUENCE [LARGE SCALE GENOMIC DNA]</scope>
    <source>
        <strain evidence="7">SAG AM-311-K15</strain>
    </source>
</reference>
<name>A0ABV6YWS7_UNCC1</name>
<gene>
    <name evidence="7" type="ORF">ACFL27_10745</name>
</gene>
<dbReference type="InterPro" id="IPR023367">
    <property type="entry name" value="Peptidase_M42_dom2"/>
</dbReference>
<dbReference type="PIRSF" id="PIRSF001123">
    <property type="entry name" value="PepA_GA"/>
    <property type="match status" value="1"/>
</dbReference>
<proteinExistence type="inferred from homology"/>
<accession>A0ABV6YWS7</accession>
<dbReference type="Pfam" id="PF05343">
    <property type="entry name" value="Peptidase_M42"/>
    <property type="match status" value="1"/>
</dbReference>
<evidence type="ECO:0000313" key="8">
    <source>
        <dbReference type="Proteomes" id="UP001594351"/>
    </source>
</evidence>